<evidence type="ECO:0000256" key="1">
    <source>
        <dbReference type="ARBA" id="ARBA00023125"/>
    </source>
</evidence>
<dbReference type="GO" id="GO:0005829">
    <property type="term" value="C:cytosol"/>
    <property type="evidence" value="ECO:0007669"/>
    <property type="project" value="TreeGrafter"/>
</dbReference>
<gene>
    <name evidence="2" type="ORF">B1812_09655</name>
</gene>
<dbReference type="Gene3D" id="1.10.10.10">
    <property type="entry name" value="Winged helix-like DNA-binding domain superfamily/Winged helix DNA-binding domain"/>
    <property type="match status" value="1"/>
</dbReference>
<dbReference type="PROSITE" id="PS51197">
    <property type="entry name" value="HTH_RRF2_2"/>
    <property type="match status" value="1"/>
</dbReference>
<keyword evidence="1" id="KW-0238">DNA-binding</keyword>
<reference evidence="2 3" key="1">
    <citation type="submission" date="2017-02" db="EMBL/GenBank/DDBJ databases">
        <authorList>
            <person name="Peterson S.W."/>
        </authorList>
    </citation>
    <scope>NUCLEOTIDE SEQUENCE [LARGE SCALE GENOMIC DNA]</scope>
    <source>
        <strain evidence="2 3">S285</strain>
    </source>
</reference>
<dbReference type="PANTHER" id="PTHR33221">
    <property type="entry name" value="WINGED HELIX-TURN-HELIX TRANSCRIPTIONAL REGULATOR, RRF2 FAMILY"/>
    <property type="match status" value="1"/>
</dbReference>
<proteinExistence type="predicted"/>
<dbReference type="SUPFAM" id="SSF46785">
    <property type="entry name" value="Winged helix' DNA-binding domain"/>
    <property type="match status" value="1"/>
</dbReference>
<dbReference type="RefSeq" id="WP_085771395.1">
    <property type="nucleotide sequence ID" value="NZ_AP027149.1"/>
</dbReference>
<dbReference type="GO" id="GO:0003700">
    <property type="term" value="F:DNA-binding transcription factor activity"/>
    <property type="evidence" value="ECO:0007669"/>
    <property type="project" value="TreeGrafter"/>
</dbReference>
<dbReference type="InterPro" id="IPR036388">
    <property type="entry name" value="WH-like_DNA-bd_sf"/>
</dbReference>
<name>A0A1W6MUM2_9HYPH</name>
<evidence type="ECO:0000313" key="2">
    <source>
        <dbReference type="EMBL" id="ARN81301.1"/>
    </source>
</evidence>
<dbReference type="Proteomes" id="UP000193978">
    <property type="component" value="Chromosome"/>
</dbReference>
<organism evidence="2 3">
    <name type="scientific">Methylocystis bryophila</name>
    <dbReference type="NCBI Taxonomy" id="655015"/>
    <lineage>
        <taxon>Bacteria</taxon>
        <taxon>Pseudomonadati</taxon>
        <taxon>Pseudomonadota</taxon>
        <taxon>Alphaproteobacteria</taxon>
        <taxon>Hyphomicrobiales</taxon>
        <taxon>Methylocystaceae</taxon>
        <taxon>Methylocystis</taxon>
    </lineage>
</organism>
<dbReference type="Pfam" id="PF02082">
    <property type="entry name" value="Rrf2"/>
    <property type="match status" value="1"/>
</dbReference>
<dbReference type="NCBIfam" id="TIGR00738">
    <property type="entry name" value="rrf2_super"/>
    <property type="match status" value="1"/>
</dbReference>
<keyword evidence="3" id="KW-1185">Reference proteome</keyword>
<accession>A0A1W6MUM2</accession>
<dbReference type="EMBL" id="CP019948">
    <property type="protein sequence ID" value="ARN81301.1"/>
    <property type="molecule type" value="Genomic_DNA"/>
</dbReference>
<dbReference type="STRING" id="655015.B1812_09655"/>
<dbReference type="KEGG" id="mbry:B1812_09655"/>
<dbReference type="AlphaFoldDB" id="A0A1W6MUM2"/>
<dbReference type="GO" id="GO:0003677">
    <property type="term" value="F:DNA binding"/>
    <property type="evidence" value="ECO:0007669"/>
    <property type="project" value="UniProtKB-KW"/>
</dbReference>
<sequence>MKLTSFTDFGLRALILLADRKEEVLSASAIADHFHVSRHHMAKVLQELTAAGYLEGIRGAQGGVRLARDPRDIRIGEVVRTLDKEQALVDCFREGWNDCALLPRCRLKGMLARAQLGFLRELDRYTISDCLEGTSVSPLAALTD</sequence>
<dbReference type="OrthoDB" id="9802344at2"/>
<protein>
    <submittedName>
        <fullName evidence="2">Rrf2 family transcriptional regulator</fullName>
    </submittedName>
</protein>
<dbReference type="InterPro" id="IPR000944">
    <property type="entry name" value="Tscrpt_reg_Rrf2"/>
</dbReference>
<dbReference type="PANTHER" id="PTHR33221:SF4">
    <property type="entry name" value="HTH-TYPE TRANSCRIPTIONAL REPRESSOR NSRR"/>
    <property type="match status" value="1"/>
</dbReference>
<dbReference type="InterPro" id="IPR036390">
    <property type="entry name" value="WH_DNA-bd_sf"/>
</dbReference>
<evidence type="ECO:0000313" key="3">
    <source>
        <dbReference type="Proteomes" id="UP000193978"/>
    </source>
</evidence>